<accession>Q5NZQ5</accession>
<reference evidence="1 2" key="1">
    <citation type="journal article" date="2005" name="Arch. Microbiol.">
        <title>The genome sequence of an anaerobic aromatic-degrading denitrifying bacterium, strain EbN1.</title>
        <authorList>
            <person name="Rabus R."/>
            <person name="Kube M."/>
            <person name="Heider J."/>
            <person name="Beck A."/>
            <person name="Heitmann K."/>
            <person name="Widdel F."/>
            <person name="Reinhardt R."/>
        </authorList>
    </citation>
    <scope>NUCLEOTIDE SEQUENCE [LARGE SCALE GENOMIC DNA]</scope>
    <source>
        <strain evidence="1 2">EbN1</strain>
    </source>
</reference>
<dbReference type="STRING" id="76114.ebA5865"/>
<evidence type="ECO:0000313" key="1">
    <source>
        <dbReference type="EMBL" id="CAI09459.1"/>
    </source>
</evidence>
<sequence>MSNISAIFAAIKRELNVEVRTTVVLA</sequence>
<name>Q5NZQ5_AROAE</name>
<organism evidence="1 2">
    <name type="scientific">Aromatoleum aromaticum (strain DSM 19018 / LMG 30748 / EbN1)</name>
    <name type="common">Azoarcus sp. (strain EbN1)</name>
    <dbReference type="NCBI Taxonomy" id="76114"/>
    <lineage>
        <taxon>Bacteria</taxon>
        <taxon>Pseudomonadati</taxon>
        <taxon>Pseudomonadota</taxon>
        <taxon>Betaproteobacteria</taxon>
        <taxon>Rhodocyclales</taxon>
        <taxon>Rhodocyclaceae</taxon>
        <taxon>Aromatoleum</taxon>
    </lineage>
</organism>
<gene>
    <name evidence="1" type="ORF">ebA5865</name>
</gene>
<protein>
    <submittedName>
        <fullName evidence="1">Uncharacterized protein</fullName>
    </submittedName>
</protein>
<dbReference type="EMBL" id="CR555306">
    <property type="protein sequence ID" value="CAI09459.1"/>
    <property type="molecule type" value="Genomic_DNA"/>
</dbReference>
<proteinExistence type="predicted"/>
<evidence type="ECO:0000313" key="2">
    <source>
        <dbReference type="Proteomes" id="UP000006552"/>
    </source>
</evidence>
<dbReference type="KEGG" id="eba:ebA5865"/>
<dbReference type="AlphaFoldDB" id="Q5NZQ5"/>
<keyword evidence="2" id="KW-1185">Reference proteome</keyword>
<dbReference type="HOGENOM" id="CLU_3416549_0_0_4"/>
<dbReference type="Proteomes" id="UP000006552">
    <property type="component" value="Chromosome"/>
</dbReference>